<proteinExistence type="predicted"/>
<comment type="caution">
    <text evidence="1">The sequence shown here is derived from an EMBL/GenBank/DDBJ whole genome shotgun (WGS) entry which is preliminary data.</text>
</comment>
<evidence type="ECO:0000313" key="2">
    <source>
        <dbReference type="Proteomes" id="UP001220324"/>
    </source>
</evidence>
<accession>A0AAD6GJ86</accession>
<evidence type="ECO:0000313" key="1">
    <source>
        <dbReference type="EMBL" id="KAJ5556804.1"/>
    </source>
</evidence>
<gene>
    <name evidence="1" type="ORF">N7494_000719</name>
</gene>
<organism evidence="1 2">
    <name type="scientific">Penicillium frequentans</name>
    <dbReference type="NCBI Taxonomy" id="3151616"/>
    <lineage>
        <taxon>Eukaryota</taxon>
        <taxon>Fungi</taxon>
        <taxon>Dikarya</taxon>
        <taxon>Ascomycota</taxon>
        <taxon>Pezizomycotina</taxon>
        <taxon>Eurotiomycetes</taxon>
        <taxon>Eurotiomycetidae</taxon>
        <taxon>Eurotiales</taxon>
        <taxon>Aspergillaceae</taxon>
        <taxon>Penicillium</taxon>
    </lineage>
</organism>
<protein>
    <submittedName>
        <fullName evidence="1">Uncharacterized protein</fullName>
    </submittedName>
</protein>
<dbReference type="EMBL" id="JAQIZZ010000001">
    <property type="protein sequence ID" value="KAJ5556804.1"/>
    <property type="molecule type" value="Genomic_DNA"/>
</dbReference>
<dbReference type="Proteomes" id="UP001220324">
    <property type="component" value="Unassembled WGS sequence"/>
</dbReference>
<keyword evidence="2" id="KW-1185">Reference proteome</keyword>
<reference evidence="1 2" key="1">
    <citation type="journal article" date="2023" name="IMA Fungus">
        <title>Comparative genomic study of the Penicillium genus elucidates a diverse pangenome and 15 lateral gene transfer events.</title>
        <authorList>
            <person name="Petersen C."/>
            <person name="Sorensen T."/>
            <person name="Nielsen M.R."/>
            <person name="Sondergaard T.E."/>
            <person name="Sorensen J.L."/>
            <person name="Fitzpatrick D.A."/>
            <person name="Frisvad J.C."/>
            <person name="Nielsen K.L."/>
        </authorList>
    </citation>
    <scope>NUCLEOTIDE SEQUENCE [LARGE SCALE GENOMIC DNA]</scope>
    <source>
        <strain evidence="1 2">IBT 35679</strain>
    </source>
</reference>
<dbReference type="AlphaFoldDB" id="A0AAD6GJ86"/>
<sequence length="70" mass="7716">MALVVGEGNRQLEDNMWQDEDAAAADIELASDPWRHPIAVPDKQSPDKNANASAWARMIACTGKLIYYGK</sequence>
<name>A0AAD6GJ86_9EURO</name>